<gene>
    <name evidence="17" type="ORF">ACFPCY_22650</name>
</gene>
<dbReference type="RefSeq" id="WP_378258190.1">
    <property type="nucleotide sequence ID" value="NZ_JBHSIT010000006.1"/>
</dbReference>
<dbReference type="InterPro" id="IPR006311">
    <property type="entry name" value="TAT_signal"/>
</dbReference>
<dbReference type="GO" id="GO:0016787">
    <property type="term" value="F:hydrolase activity"/>
    <property type="evidence" value="ECO:0007669"/>
    <property type="project" value="UniProtKB-KW"/>
</dbReference>
<evidence type="ECO:0000256" key="9">
    <source>
        <dbReference type="ARBA" id="ARBA00023157"/>
    </source>
</evidence>
<comment type="catalytic activity">
    <reaction evidence="14">
        <text>cutin + H2O = cutin monomers.</text>
        <dbReference type="EC" id="3.1.1.74"/>
    </reaction>
</comment>
<organism evidence="17 18">
    <name type="scientific">Actinomadura gamaensis</name>
    <dbReference type="NCBI Taxonomy" id="1763541"/>
    <lineage>
        <taxon>Bacteria</taxon>
        <taxon>Bacillati</taxon>
        <taxon>Actinomycetota</taxon>
        <taxon>Actinomycetes</taxon>
        <taxon>Streptosporangiales</taxon>
        <taxon>Thermomonosporaceae</taxon>
        <taxon>Actinomadura</taxon>
    </lineage>
</organism>
<evidence type="ECO:0000256" key="15">
    <source>
        <dbReference type="SAM" id="SignalP"/>
    </source>
</evidence>
<sequence>MRSHLGRTKLLAAALALAGSTVVAAPAQADANPYQRGPDPTEASVTDAKGPFATATVTVPAGGGRGFNDGVITYPTDQSQGTFGAIAVMPGFVSPEGAIEWYGQRLASQGFVVLTLDSDNPFDLPGARKDQLLASLDYLITKSPMKDRIDPSRLAVMGWSMGGGGTIEAAAQRPALKAAVGLAPWDISPPLGSVTTPTMLIADDTDVLAPTGLMAKPFYDGMSKARDKAFFELKNADHFTFTTPNDTIAKYVISWMKRFVDNDTRYDQFLCPTPTGNPAITQFLDTCPLK</sequence>
<evidence type="ECO:0000256" key="10">
    <source>
        <dbReference type="ARBA" id="ARBA00033629"/>
    </source>
</evidence>
<evidence type="ECO:0000256" key="2">
    <source>
        <dbReference type="ARBA" id="ARBA00004613"/>
    </source>
</evidence>
<protein>
    <recommendedName>
        <fullName evidence="13">Poly(ethylene terephthalate) hydrolase</fullName>
        <ecNumber evidence="12">3.1.1.101</ecNumber>
        <ecNumber evidence="4">3.1.1.74</ecNumber>
    </recommendedName>
</protein>
<evidence type="ECO:0000259" key="16">
    <source>
        <dbReference type="Pfam" id="PF12740"/>
    </source>
</evidence>
<evidence type="ECO:0000256" key="4">
    <source>
        <dbReference type="ARBA" id="ARBA00013095"/>
    </source>
</evidence>
<evidence type="ECO:0000313" key="17">
    <source>
        <dbReference type="EMBL" id="MFC4910133.1"/>
    </source>
</evidence>
<dbReference type="EMBL" id="JBHSIT010000006">
    <property type="protein sequence ID" value="MFC4910133.1"/>
    <property type="molecule type" value="Genomic_DNA"/>
</dbReference>
<feature type="chain" id="PRO_5045377781" description="Poly(ethylene terephthalate) hydrolase" evidence="15">
    <location>
        <begin position="25"/>
        <end position="290"/>
    </location>
</feature>
<keyword evidence="5" id="KW-0719">Serine esterase</keyword>
<comment type="similarity">
    <text evidence="3">Belongs to the AB hydrolase superfamily.</text>
</comment>
<evidence type="ECO:0000256" key="8">
    <source>
        <dbReference type="ARBA" id="ARBA00022801"/>
    </source>
</evidence>
<dbReference type="Proteomes" id="UP001595872">
    <property type="component" value="Unassembled WGS sequence"/>
</dbReference>
<dbReference type="Gene3D" id="3.40.50.1820">
    <property type="entry name" value="alpha/beta hydrolase"/>
    <property type="match status" value="1"/>
</dbReference>
<keyword evidence="6" id="KW-0964">Secreted</keyword>
<feature type="domain" description="PET hydrolase/cutinase-like" evidence="16">
    <location>
        <begin position="29"/>
        <end position="288"/>
    </location>
</feature>
<name>A0ABV9U3N1_9ACTN</name>
<comment type="catalytic activity">
    <reaction evidence="11">
        <text>(ethylene terephthalate)(n) + H2O = (ethylene terephthalate)(n-1) + 4-[(2-hydroxyethoxy)carbonyl]benzoate + H(+)</text>
        <dbReference type="Rhea" id="RHEA:49528"/>
        <dbReference type="Rhea" id="RHEA-COMP:12420"/>
        <dbReference type="Rhea" id="RHEA-COMP:12421"/>
        <dbReference type="ChEBI" id="CHEBI:15377"/>
        <dbReference type="ChEBI" id="CHEBI:15378"/>
        <dbReference type="ChEBI" id="CHEBI:131701"/>
        <dbReference type="ChEBI" id="CHEBI:131704"/>
        <dbReference type="EC" id="3.1.1.101"/>
    </reaction>
    <physiologicalReaction direction="left-to-right" evidence="11">
        <dbReference type="Rhea" id="RHEA:49529"/>
    </physiologicalReaction>
</comment>
<dbReference type="InterPro" id="IPR041127">
    <property type="entry name" value="PET_hydrolase/cutinase-like"/>
</dbReference>
<evidence type="ECO:0000256" key="5">
    <source>
        <dbReference type="ARBA" id="ARBA00022487"/>
    </source>
</evidence>
<evidence type="ECO:0000256" key="12">
    <source>
        <dbReference type="ARBA" id="ARBA00033764"/>
    </source>
</evidence>
<comment type="caution">
    <text evidence="17">The sequence shown here is derived from an EMBL/GenBank/DDBJ whole genome shotgun (WGS) entry which is preliminary data.</text>
</comment>
<keyword evidence="7" id="KW-0574">Periplasm</keyword>
<evidence type="ECO:0000256" key="3">
    <source>
        <dbReference type="ARBA" id="ARBA00008645"/>
    </source>
</evidence>
<comment type="catalytic activity">
    <reaction evidence="10">
        <text>a butanoate ester + H2O = an aliphatic alcohol + butanoate + H(+)</text>
        <dbReference type="Rhea" id="RHEA:47348"/>
        <dbReference type="ChEBI" id="CHEBI:2571"/>
        <dbReference type="ChEBI" id="CHEBI:15377"/>
        <dbReference type="ChEBI" id="CHEBI:15378"/>
        <dbReference type="ChEBI" id="CHEBI:17968"/>
        <dbReference type="ChEBI" id="CHEBI:50477"/>
    </reaction>
    <physiologicalReaction direction="left-to-right" evidence="10">
        <dbReference type="Rhea" id="RHEA:47349"/>
    </physiologicalReaction>
</comment>
<dbReference type="Pfam" id="PF12740">
    <property type="entry name" value="PETase"/>
    <property type="match status" value="1"/>
</dbReference>
<feature type="signal peptide" evidence="15">
    <location>
        <begin position="1"/>
        <end position="24"/>
    </location>
</feature>
<reference evidence="18" key="1">
    <citation type="journal article" date="2019" name="Int. J. Syst. Evol. Microbiol.">
        <title>The Global Catalogue of Microorganisms (GCM) 10K type strain sequencing project: providing services to taxonomists for standard genome sequencing and annotation.</title>
        <authorList>
            <consortium name="The Broad Institute Genomics Platform"/>
            <consortium name="The Broad Institute Genome Sequencing Center for Infectious Disease"/>
            <person name="Wu L."/>
            <person name="Ma J."/>
        </authorList>
    </citation>
    <scope>NUCLEOTIDE SEQUENCE [LARGE SCALE GENOMIC DNA]</scope>
    <source>
        <strain evidence="18">KLKA75</strain>
    </source>
</reference>
<keyword evidence="8 17" id="KW-0378">Hydrolase</keyword>
<accession>A0ABV9U3N1</accession>
<evidence type="ECO:0000256" key="1">
    <source>
        <dbReference type="ARBA" id="ARBA00004418"/>
    </source>
</evidence>
<comment type="subcellular location">
    <subcellularLocation>
        <location evidence="1">Periplasm</location>
    </subcellularLocation>
    <subcellularLocation>
        <location evidence="2">Secreted</location>
    </subcellularLocation>
</comment>
<keyword evidence="18" id="KW-1185">Reference proteome</keyword>
<keyword evidence="9" id="KW-1015">Disulfide bond</keyword>
<evidence type="ECO:0000313" key="18">
    <source>
        <dbReference type="Proteomes" id="UP001595872"/>
    </source>
</evidence>
<dbReference type="PROSITE" id="PS51318">
    <property type="entry name" value="TAT"/>
    <property type="match status" value="1"/>
</dbReference>
<dbReference type="InterPro" id="IPR029058">
    <property type="entry name" value="AB_hydrolase_fold"/>
</dbReference>
<keyword evidence="15" id="KW-0732">Signal</keyword>
<proteinExistence type="inferred from homology"/>
<dbReference type="SUPFAM" id="SSF53474">
    <property type="entry name" value="alpha/beta-Hydrolases"/>
    <property type="match status" value="1"/>
</dbReference>
<evidence type="ECO:0000256" key="7">
    <source>
        <dbReference type="ARBA" id="ARBA00022764"/>
    </source>
</evidence>
<evidence type="ECO:0000256" key="11">
    <source>
        <dbReference type="ARBA" id="ARBA00033707"/>
    </source>
</evidence>
<evidence type="ECO:0000256" key="6">
    <source>
        <dbReference type="ARBA" id="ARBA00022525"/>
    </source>
</evidence>
<evidence type="ECO:0000256" key="14">
    <source>
        <dbReference type="ARBA" id="ARBA00034045"/>
    </source>
</evidence>
<dbReference type="EC" id="3.1.1.74" evidence="4"/>
<dbReference type="InterPro" id="IPR050261">
    <property type="entry name" value="FrsA_esterase"/>
</dbReference>
<dbReference type="EC" id="3.1.1.101" evidence="12"/>
<dbReference type="PANTHER" id="PTHR22946">
    <property type="entry name" value="DIENELACTONE HYDROLASE DOMAIN-CONTAINING PROTEIN-RELATED"/>
    <property type="match status" value="1"/>
</dbReference>
<evidence type="ECO:0000256" key="13">
    <source>
        <dbReference type="ARBA" id="ARBA00033780"/>
    </source>
</evidence>
<dbReference type="PANTHER" id="PTHR22946:SF9">
    <property type="entry name" value="POLYKETIDE TRANSFERASE AF380"/>
    <property type="match status" value="1"/>
</dbReference>